<organism evidence="1 2">
    <name type="scientific">Rhodoblastus acidophilus</name>
    <name type="common">Rhodopseudomonas acidophila</name>
    <dbReference type="NCBI Taxonomy" id="1074"/>
    <lineage>
        <taxon>Bacteria</taxon>
        <taxon>Pseudomonadati</taxon>
        <taxon>Pseudomonadota</taxon>
        <taxon>Alphaproteobacteria</taxon>
        <taxon>Hyphomicrobiales</taxon>
        <taxon>Rhodoblastaceae</taxon>
        <taxon>Rhodoblastus</taxon>
    </lineage>
</organism>
<evidence type="ECO:0000313" key="1">
    <source>
        <dbReference type="EMBL" id="SNB79871.1"/>
    </source>
</evidence>
<evidence type="ECO:0000313" key="2">
    <source>
        <dbReference type="Proteomes" id="UP000198418"/>
    </source>
</evidence>
<dbReference type="Pfam" id="PF06698">
    <property type="entry name" value="DUF1192"/>
    <property type="match status" value="1"/>
</dbReference>
<protein>
    <submittedName>
        <fullName evidence="1">Uncharacterized small protein, DUF1192 family</fullName>
    </submittedName>
</protein>
<dbReference type="EMBL" id="FYDG01000012">
    <property type="protein sequence ID" value="SNB79871.1"/>
    <property type="molecule type" value="Genomic_DNA"/>
</dbReference>
<dbReference type="RefSeq" id="WP_088521887.1">
    <property type="nucleotide sequence ID" value="NZ_FYDG01000012.1"/>
</dbReference>
<accession>A0A212S3X9</accession>
<dbReference type="OrthoDB" id="7872350at2"/>
<dbReference type="AlphaFoldDB" id="A0A212S3X9"/>
<keyword evidence="2" id="KW-1185">Reference proteome</keyword>
<proteinExistence type="predicted"/>
<sequence>MARDDDESFAPRKSASVQHAVGEPLDAFSIEELIERVTLLHAEIARIETILAQKRASREAAALFFKGDAT</sequence>
<reference evidence="2" key="1">
    <citation type="submission" date="2017-06" db="EMBL/GenBank/DDBJ databases">
        <authorList>
            <person name="Varghese N."/>
            <person name="Submissions S."/>
        </authorList>
    </citation>
    <scope>NUCLEOTIDE SEQUENCE [LARGE SCALE GENOMIC DNA]</scope>
    <source>
        <strain evidence="2">DSM 137</strain>
    </source>
</reference>
<dbReference type="InterPro" id="IPR009579">
    <property type="entry name" value="DUF1192"/>
</dbReference>
<dbReference type="Proteomes" id="UP000198418">
    <property type="component" value="Unassembled WGS sequence"/>
</dbReference>
<name>A0A212S3X9_RHOAC</name>
<gene>
    <name evidence="1" type="ORF">SAMN06265338_11220</name>
</gene>